<protein>
    <submittedName>
        <fullName evidence="2">Uncharacterized protein</fullName>
    </submittedName>
</protein>
<dbReference type="Ensembl" id="ENSPSTT00000004070.1">
    <property type="protein sequence ID" value="ENSPSTP00000003881.1"/>
    <property type="gene ID" value="ENSPSTG00000002815.1"/>
</dbReference>
<organism evidence="2 3">
    <name type="scientific">Pavo cristatus</name>
    <name type="common">Indian peafowl</name>
    <name type="synonym">Blue peafowl</name>
    <dbReference type="NCBI Taxonomy" id="9049"/>
    <lineage>
        <taxon>Eukaryota</taxon>
        <taxon>Metazoa</taxon>
        <taxon>Chordata</taxon>
        <taxon>Craniata</taxon>
        <taxon>Vertebrata</taxon>
        <taxon>Euteleostomi</taxon>
        <taxon>Archelosauria</taxon>
        <taxon>Archosauria</taxon>
        <taxon>Dinosauria</taxon>
        <taxon>Saurischia</taxon>
        <taxon>Theropoda</taxon>
        <taxon>Coelurosauria</taxon>
        <taxon>Aves</taxon>
        <taxon>Neognathae</taxon>
        <taxon>Galloanserae</taxon>
        <taxon>Galliformes</taxon>
        <taxon>Phasianidae</taxon>
        <taxon>Phasianinae</taxon>
        <taxon>Pavo</taxon>
    </lineage>
</organism>
<reference evidence="2" key="2">
    <citation type="submission" date="2025-09" db="UniProtKB">
        <authorList>
            <consortium name="Ensembl"/>
        </authorList>
    </citation>
    <scope>IDENTIFICATION</scope>
</reference>
<reference evidence="2" key="1">
    <citation type="submission" date="2025-08" db="UniProtKB">
        <authorList>
            <consortium name="Ensembl"/>
        </authorList>
    </citation>
    <scope>IDENTIFICATION</scope>
</reference>
<accession>A0A8C9EPR6</accession>
<feature type="region of interest" description="Disordered" evidence="1">
    <location>
        <begin position="1"/>
        <end position="100"/>
    </location>
</feature>
<evidence type="ECO:0000256" key="1">
    <source>
        <dbReference type="SAM" id="MobiDB-lite"/>
    </source>
</evidence>
<feature type="compositionally biased region" description="Basic and acidic residues" evidence="1">
    <location>
        <begin position="67"/>
        <end position="80"/>
    </location>
</feature>
<evidence type="ECO:0000313" key="3">
    <source>
        <dbReference type="Proteomes" id="UP000694428"/>
    </source>
</evidence>
<name>A0A8C9EPR6_PAVCR</name>
<keyword evidence="3" id="KW-1185">Reference proteome</keyword>
<proteinExistence type="predicted"/>
<evidence type="ECO:0000313" key="2">
    <source>
        <dbReference type="Ensembl" id="ENSPSTP00000003881.1"/>
    </source>
</evidence>
<dbReference type="AlphaFoldDB" id="A0A8C9EPR6"/>
<dbReference type="Proteomes" id="UP000694428">
    <property type="component" value="Unplaced"/>
</dbReference>
<sequence length="100" mass="9831">MGNTVTCCVSPDASPKLGRARGGGGAAAGPERWADAYQAAASGGGSGSAEADSGDSEPGGGGPHLQHISDREFPDGERRAAGLAGRRGGALSRPEPEEQS</sequence>